<keyword evidence="4 9" id="KW-0349">Heme</keyword>
<dbReference type="GO" id="GO:0005506">
    <property type="term" value="F:iron ion binding"/>
    <property type="evidence" value="ECO:0007669"/>
    <property type="project" value="InterPro"/>
</dbReference>
<comment type="caution">
    <text evidence="11">The sequence shown here is derived from an EMBL/GenBank/DDBJ whole genome shotgun (WGS) entry which is preliminary data.</text>
</comment>
<dbReference type="OrthoDB" id="1470350at2759"/>
<evidence type="ECO:0000256" key="6">
    <source>
        <dbReference type="ARBA" id="ARBA00023002"/>
    </source>
</evidence>
<dbReference type="GO" id="GO:0016705">
    <property type="term" value="F:oxidoreductase activity, acting on paired donors, with incorporation or reduction of molecular oxygen"/>
    <property type="evidence" value="ECO:0007669"/>
    <property type="project" value="InterPro"/>
</dbReference>
<dbReference type="InterPro" id="IPR001128">
    <property type="entry name" value="Cyt_P450"/>
</dbReference>
<evidence type="ECO:0000256" key="1">
    <source>
        <dbReference type="ARBA" id="ARBA00001971"/>
    </source>
</evidence>
<proteinExistence type="inferred from homology"/>
<evidence type="ECO:0000256" key="5">
    <source>
        <dbReference type="ARBA" id="ARBA00022723"/>
    </source>
</evidence>
<dbReference type="EMBL" id="LNZH02000051">
    <property type="protein sequence ID" value="OCB91902.1"/>
    <property type="molecule type" value="Genomic_DNA"/>
</dbReference>
<dbReference type="Proteomes" id="UP000757232">
    <property type="component" value="Unassembled WGS sequence"/>
</dbReference>
<reference evidence="11" key="1">
    <citation type="submission" date="2016-06" db="EMBL/GenBank/DDBJ databases">
        <title>Draft Genome sequence of the fungus Inonotus baumii.</title>
        <authorList>
            <person name="Zhu H."/>
            <person name="Lin W."/>
        </authorList>
    </citation>
    <scope>NUCLEOTIDE SEQUENCE</scope>
    <source>
        <strain evidence="11">821</strain>
    </source>
</reference>
<keyword evidence="12" id="KW-1185">Reference proteome</keyword>
<keyword evidence="5 9" id="KW-0479">Metal-binding</keyword>
<keyword evidence="8 10" id="KW-0503">Monooxygenase</keyword>
<evidence type="ECO:0000256" key="7">
    <source>
        <dbReference type="ARBA" id="ARBA00023004"/>
    </source>
</evidence>
<dbReference type="CDD" id="cd11070">
    <property type="entry name" value="CYP56-like"/>
    <property type="match status" value="1"/>
</dbReference>
<dbReference type="PRINTS" id="PR00463">
    <property type="entry name" value="EP450I"/>
</dbReference>
<dbReference type="PANTHER" id="PTHR24305:SF166">
    <property type="entry name" value="CYTOCHROME P450 12A4, MITOCHONDRIAL-RELATED"/>
    <property type="match status" value="1"/>
</dbReference>
<dbReference type="Gene3D" id="1.10.630.10">
    <property type="entry name" value="Cytochrome P450"/>
    <property type="match status" value="1"/>
</dbReference>
<evidence type="ECO:0000256" key="4">
    <source>
        <dbReference type="ARBA" id="ARBA00022617"/>
    </source>
</evidence>
<dbReference type="PANTHER" id="PTHR24305">
    <property type="entry name" value="CYTOCHROME P450"/>
    <property type="match status" value="1"/>
</dbReference>
<dbReference type="Pfam" id="PF00067">
    <property type="entry name" value="p450"/>
    <property type="match status" value="1"/>
</dbReference>
<dbReference type="InterPro" id="IPR002401">
    <property type="entry name" value="Cyt_P450_E_grp-I"/>
</dbReference>
<comment type="cofactor">
    <cofactor evidence="1 9">
        <name>heme</name>
        <dbReference type="ChEBI" id="CHEBI:30413"/>
    </cofactor>
</comment>
<dbReference type="PRINTS" id="PR00385">
    <property type="entry name" value="P450"/>
</dbReference>
<gene>
    <name evidence="11" type="ORF">A7U60_g798</name>
</gene>
<evidence type="ECO:0000256" key="3">
    <source>
        <dbReference type="ARBA" id="ARBA00010617"/>
    </source>
</evidence>
<comment type="similarity">
    <text evidence="3 10">Belongs to the cytochrome P450 family.</text>
</comment>
<keyword evidence="6 10" id="KW-0560">Oxidoreductase</keyword>
<name>A0A9Q5I565_SANBA</name>
<sequence>MLNVADAGAIKEITSARSKWPKPVEQYTLVLQFGRNIVATEGDEWKKHRKLANPAFSEPNNKLVWDEAVRITTDMIDNVWENREVVEVDHAVDITLQIALLIIGSAGFGRKISFAEDLKIPPGHNMSFKDALHIVSTDMILPTVLPAWSLNLTQRLRNVRTAMADLSKYMQEMIDERRNAEKKPERHDLFSSLLDANMAEAEGNESRLEDSELIGNIFIFLLAGHETTAHTLCFTLGLLALYQDQQEILYQHIVSILPDKRLPTYEDMSSLSYVLAVFYETLRLFPPVATIPKKSAEDTTLVTTNNAGEKIIVPVPKGASVTLHTPGLHYNPRYWKDPYEFRPQRFMEDWPRDAFLPFSGGARSCIGRRFSETESLAILAVLMARYRVETKEEPQFAGETFDQRRERLLKVKAGITSTSVVARNSSAELSVGSLLFGTFMKRPLEFRWIFRHLD</sequence>
<feature type="binding site" description="axial binding residue" evidence="9">
    <location>
        <position position="365"/>
    </location>
    <ligand>
        <name>heme</name>
        <dbReference type="ChEBI" id="CHEBI:30413"/>
    </ligand>
    <ligandPart>
        <name>Fe</name>
        <dbReference type="ChEBI" id="CHEBI:18248"/>
    </ligandPart>
</feature>
<dbReference type="GO" id="GO:0004497">
    <property type="term" value="F:monooxygenase activity"/>
    <property type="evidence" value="ECO:0007669"/>
    <property type="project" value="UniProtKB-KW"/>
</dbReference>
<dbReference type="GO" id="GO:0020037">
    <property type="term" value="F:heme binding"/>
    <property type="evidence" value="ECO:0007669"/>
    <property type="project" value="InterPro"/>
</dbReference>
<evidence type="ECO:0000313" key="11">
    <source>
        <dbReference type="EMBL" id="OCB91902.1"/>
    </source>
</evidence>
<keyword evidence="7 9" id="KW-0408">Iron</keyword>
<dbReference type="InterPro" id="IPR050121">
    <property type="entry name" value="Cytochrome_P450_monoxygenase"/>
</dbReference>
<accession>A0A9Q5I565</accession>
<comment type="pathway">
    <text evidence="2">Secondary metabolite biosynthesis.</text>
</comment>
<organism evidence="11 12">
    <name type="scientific">Sanghuangporus baumii</name>
    <name type="common">Phellinus baumii</name>
    <dbReference type="NCBI Taxonomy" id="108892"/>
    <lineage>
        <taxon>Eukaryota</taxon>
        <taxon>Fungi</taxon>
        <taxon>Dikarya</taxon>
        <taxon>Basidiomycota</taxon>
        <taxon>Agaricomycotina</taxon>
        <taxon>Agaricomycetes</taxon>
        <taxon>Hymenochaetales</taxon>
        <taxon>Hymenochaetaceae</taxon>
        <taxon>Sanghuangporus</taxon>
    </lineage>
</organism>
<dbReference type="SUPFAM" id="SSF48264">
    <property type="entry name" value="Cytochrome P450"/>
    <property type="match status" value="1"/>
</dbReference>
<dbReference type="PROSITE" id="PS00086">
    <property type="entry name" value="CYTOCHROME_P450"/>
    <property type="match status" value="1"/>
</dbReference>
<evidence type="ECO:0000256" key="9">
    <source>
        <dbReference type="PIRSR" id="PIRSR602401-1"/>
    </source>
</evidence>
<dbReference type="InterPro" id="IPR036396">
    <property type="entry name" value="Cyt_P450_sf"/>
</dbReference>
<protein>
    <submittedName>
        <fullName evidence="11">Cytochrome P450</fullName>
    </submittedName>
</protein>
<evidence type="ECO:0000256" key="2">
    <source>
        <dbReference type="ARBA" id="ARBA00005179"/>
    </source>
</evidence>
<dbReference type="InterPro" id="IPR017972">
    <property type="entry name" value="Cyt_P450_CS"/>
</dbReference>
<dbReference type="AlphaFoldDB" id="A0A9Q5I565"/>
<evidence type="ECO:0000256" key="8">
    <source>
        <dbReference type="ARBA" id="ARBA00023033"/>
    </source>
</evidence>
<evidence type="ECO:0000256" key="10">
    <source>
        <dbReference type="RuleBase" id="RU000461"/>
    </source>
</evidence>
<evidence type="ECO:0000313" key="12">
    <source>
        <dbReference type="Proteomes" id="UP000757232"/>
    </source>
</evidence>